<keyword evidence="8" id="KW-0325">Glycoprotein</keyword>
<feature type="region of interest" description="Disordered" evidence="10">
    <location>
        <begin position="1"/>
        <end position="96"/>
    </location>
</feature>
<feature type="region of interest" description="Disordered" evidence="10">
    <location>
        <begin position="462"/>
        <end position="490"/>
    </location>
</feature>
<gene>
    <name evidence="13" type="ORF">BKA67DRAFT_563282</name>
</gene>
<dbReference type="InterPro" id="IPR006634">
    <property type="entry name" value="TLC-dom"/>
</dbReference>
<dbReference type="InterPro" id="IPR016439">
    <property type="entry name" value="Lag1/Lac1-like"/>
</dbReference>
<evidence type="ECO:0000259" key="12">
    <source>
        <dbReference type="PROSITE" id="PS50922"/>
    </source>
</evidence>
<feature type="transmembrane region" description="Helical" evidence="11">
    <location>
        <begin position="170"/>
        <end position="187"/>
    </location>
</feature>
<reference evidence="13" key="1">
    <citation type="journal article" date="2021" name="Nat. Commun.">
        <title>Genetic determinants of endophytism in the Arabidopsis root mycobiome.</title>
        <authorList>
            <person name="Mesny F."/>
            <person name="Miyauchi S."/>
            <person name="Thiergart T."/>
            <person name="Pickel B."/>
            <person name="Atanasova L."/>
            <person name="Karlsson M."/>
            <person name="Huettel B."/>
            <person name="Barry K.W."/>
            <person name="Haridas S."/>
            <person name="Chen C."/>
            <person name="Bauer D."/>
            <person name="Andreopoulos W."/>
            <person name="Pangilinan J."/>
            <person name="LaButti K."/>
            <person name="Riley R."/>
            <person name="Lipzen A."/>
            <person name="Clum A."/>
            <person name="Drula E."/>
            <person name="Henrissat B."/>
            <person name="Kohler A."/>
            <person name="Grigoriev I.V."/>
            <person name="Martin F.M."/>
            <person name="Hacquard S."/>
        </authorList>
    </citation>
    <scope>NUCLEOTIDE SEQUENCE</scope>
    <source>
        <strain evidence="13">MPI-SDFR-AT-0073</strain>
    </source>
</reference>
<feature type="transmembrane region" description="Helical" evidence="11">
    <location>
        <begin position="259"/>
        <end position="277"/>
    </location>
</feature>
<feature type="compositionally biased region" description="Polar residues" evidence="10">
    <location>
        <begin position="479"/>
        <end position="490"/>
    </location>
</feature>
<proteinExistence type="inferred from homology"/>
<evidence type="ECO:0000256" key="8">
    <source>
        <dbReference type="ARBA" id="ARBA00023180"/>
    </source>
</evidence>
<evidence type="ECO:0000256" key="3">
    <source>
        <dbReference type="ARBA" id="ARBA00022679"/>
    </source>
</evidence>
<keyword evidence="5" id="KW-0256">Endoplasmic reticulum</keyword>
<keyword evidence="3" id="KW-0808">Transferase</keyword>
<evidence type="ECO:0000313" key="14">
    <source>
        <dbReference type="Proteomes" id="UP000758603"/>
    </source>
</evidence>
<dbReference type="AlphaFoldDB" id="A0A9P8UKG4"/>
<dbReference type="Pfam" id="PF03798">
    <property type="entry name" value="TRAM_LAG1_CLN8"/>
    <property type="match status" value="1"/>
</dbReference>
<dbReference type="PANTHER" id="PTHR12560:SF11">
    <property type="entry name" value="CERAMIDE SYNTHASE LAC1-RELATED"/>
    <property type="match status" value="1"/>
</dbReference>
<evidence type="ECO:0000256" key="6">
    <source>
        <dbReference type="ARBA" id="ARBA00022989"/>
    </source>
</evidence>
<evidence type="ECO:0000256" key="4">
    <source>
        <dbReference type="ARBA" id="ARBA00022692"/>
    </source>
</evidence>
<evidence type="ECO:0000256" key="1">
    <source>
        <dbReference type="ARBA" id="ARBA00004477"/>
    </source>
</evidence>
<dbReference type="RefSeq" id="XP_045958103.1">
    <property type="nucleotide sequence ID" value="XM_046102660.1"/>
</dbReference>
<dbReference type="PANTHER" id="PTHR12560">
    <property type="entry name" value="LONGEVITY ASSURANCE FACTOR 1 LAG1"/>
    <property type="match status" value="1"/>
</dbReference>
<dbReference type="GO" id="GO:0046513">
    <property type="term" value="P:ceramide biosynthetic process"/>
    <property type="evidence" value="ECO:0007669"/>
    <property type="project" value="InterPro"/>
</dbReference>
<keyword evidence="14" id="KW-1185">Reference proteome</keyword>
<comment type="subcellular location">
    <subcellularLocation>
        <location evidence="1">Endoplasmic reticulum membrane</location>
        <topology evidence="1">Multi-pass membrane protein</topology>
    </subcellularLocation>
</comment>
<organism evidence="13 14">
    <name type="scientific">Truncatella angustata</name>
    <dbReference type="NCBI Taxonomy" id="152316"/>
    <lineage>
        <taxon>Eukaryota</taxon>
        <taxon>Fungi</taxon>
        <taxon>Dikarya</taxon>
        <taxon>Ascomycota</taxon>
        <taxon>Pezizomycotina</taxon>
        <taxon>Sordariomycetes</taxon>
        <taxon>Xylariomycetidae</taxon>
        <taxon>Amphisphaeriales</taxon>
        <taxon>Sporocadaceae</taxon>
        <taxon>Truncatella</taxon>
    </lineage>
</organism>
<evidence type="ECO:0000256" key="11">
    <source>
        <dbReference type="SAM" id="Phobius"/>
    </source>
</evidence>
<evidence type="ECO:0000256" key="9">
    <source>
        <dbReference type="PROSITE-ProRule" id="PRU00205"/>
    </source>
</evidence>
<evidence type="ECO:0000313" key="13">
    <source>
        <dbReference type="EMBL" id="KAH6653833.1"/>
    </source>
</evidence>
<dbReference type="Proteomes" id="UP000758603">
    <property type="component" value="Unassembled WGS sequence"/>
</dbReference>
<dbReference type="GeneID" id="70131552"/>
<evidence type="ECO:0000256" key="2">
    <source>
        <dbReference type="ARBA" id="ARBA00009808"/>
    </source>
</evidence>
<comment type="similarity">
    <text evidence="2">Belongs to the sphingosine N-acyltransferase family.</text>
</comment>
<dbReference type="PROSITE" id="PS50922">
    <property type="entry name" value="TLC"/>
    <property type="match status" value="1"/>
</dbReference>
<feature type="transmembrane region" description="Helical" evidence="11">
    <location>
        <begin position="334"/>
        <end position="354"/>
    </location>
</feature>
<dbReference type="SMART" id="SM00724">
    <property type="entry name" value="TLC"/>
    <property type="match status" value="1"/>
</dbReference>
<dbReference type="GO" id="GO:0050291">
    <property type="term" value="F:sphingosine N-acyltransferase activity"/>
    <property type="evidence" value="ECO:0007669"/>
    <property type="project" value="InterPro"/>
</dbReference>
<comment type="caution">
    <text evidence="13">The sequence shown here is derived from an EMBL/GenBank/DDBJ whole genome shotgun (WGS) entry which is preliminary data.</text>
</comment>
<keyword evidence="4 9" id="KW-0812">Transmembrane</keyword>
<dbReference type="EMBL" id="JAGPXC010000004">
    <property type="protein sequence ID" value="KAH6653833.1"/>
    <property type="molecule type" value="Genomic_DNA"/>
</dbReference>
<feature type="transmembrane region" description="Helical" evidence="11">
    <location>
        <begin position="392"/>
        <end position="417"/>
    </location>
</feature>
<sequence>MAGDSEPFPVLNTSADQFSSAQDSNAPRRRRKSSALGQDIRAGDTGAPSLGTGGLAVLQDSSPPSSSHSSAERELNGDLRQFSEKDGPRAKKFSKRRKARSAMSRFLRFSLKHTWTIPLVLLLIFGALYAINPTESNLIHHFIFLSYKLPLEAGAHPDTPHHYGKGSWDFAFVCFYIVVLSFTRELIMQELLRPLARHYGIRTRGKQARFMEQMYTAVYFAFLGPAGMYVMSRTPIWYFNTRSMYEGFPHKTLEADFKFYYLFQAAYWAQQAIVLLLGVEKRRKDFRELVGHHIVSLLLIGLSYRFHFTYMGLPVYITHDISDFFLATSKSLNYIDSPITGPYFALFAASWIYLRHFLNLKFLWSVLTEFTYVGPFEINWETEQYKSRLSQVIIFTLLASLQALNLFWLFFIIRIAYRFIAAGDADDDRSEADESELEEMAKTKQDVKHLTEKAEEVPLLSKVANGTATNGRVKVNGSAKVNGNAKNRSS</sequence>
<protein>
    <submittedName>
        <fullName evidence="13">TLC domain-containing protein</fullName>
    </submittedName>
</protein>
<feature type="transmembrane region" description="Helical" evidence="11">
    <location>
        <begin position="289"/>
        <end position="306"/>
    </location>
</feature>
<accession>A0A9P8UKG4</accession>
<feature type="transmembrane region" description="Helical" evidence="11">
    <location>
        <begin position="214"/>
        <end position="239"/>
    </location>
</feature>
<keyword evidence="7 9" id="KW-0472">Membrane</keyword>
<feature type="compositionally biased region" description="Basic and acidic residues" evidence="10">
    <location>
        <begin position="70"/>
        <end position="89"/>
    </location>
</feature>
<evidence type="ECO:0000256" key="5">
    <source>
        <dbReference type="ARBA" id="ARBA00022824"/>
    </source>
</evidence>
<name>A0A9P8UKG4_9PEZI</name>
<evidence type="ECO:0000256" key="10">
    <source>
        <dbReference type="SAM" id="MobiDB-lite"/>
    </source>
</evidence>
<feature type="domain" description="TLC" evidence="12">
    <location>
        <begin position="205"/>
        <end position="421"/>
    </location>
</feature>
<dbReference type="GO" id="GO:0005789">
    <property type="term" value="C:endoplasmic reticulum membrane"/>
    <property type="evidence" value="ECO:0007669"/>
    <property type="project" value="UniProtKB-SubCell"/>
</dbReference>
<feature type="compositionally biased region" description="Polar residues" evidence="10">
    <location>
        <begin position="11"/>
        <end position="25"/>
    </location>
</feature>
<evidence type="ECO:0000256" key="7">
    <source>
        <dbReference type="ARBA" id="ARBA00023136"/>
    </source>
</evidence>
<feature type="transmembrane region" description="Helical" evidence="11">
    <location>
        <begin position="106"/>
        <end position="131"/>
    </location>
</feature>
<dbReference type="OrthoDB" id="3053196at2759"/>
<keyword evidence="6 11" id="KW-1133">Transmembrane helix</keyword>